<dbReference type="EMBL" id="VFPM01000003">
    <property type="protein sequence ID" value="TQM58589.1"/>
    <property type="molecule type" value="Genomic_DNA"/>
</dbReference>
<evidence type="ECO:0000313" key="1">
    <source>
        <dbReference type="EMBL" id="TQM58589.1"/>
    </source>
</evidence>
<reference evidence="1 2" key="1">
    <citation type="submission" date="2019-06" db="EMBL/GenBank/DDBJ databases">
        <title>Genome sequencing of plant associated microbes to promote plant fitness in Sorghum bicolor and Oryza sativa.</title>
        <authorList>
            <person name="Coleman-Derr D."/>
        </authorList>
    </citation>
    <scope>NUCLEOTIDE SEQUENCE [LARGE SCALE GENOMIC DNA]</scope>
    <source>
        <strain evidence="1 2">KV-663</strain>
    </source>
</reference>
<name>A0A543HK07_9MICO</name>
<gene>
    <name evidence="1" type="ORF">FBY41_3960</name>
</gene>
<accession>A0A543HK07</accession>
<keyword evidence="2" id="KW-1185">Reference proteome</keyword>
<dbReference type="AlphaFoldDB" id="A0A543HK07"/>
<evidence type="ECO:0008006" key="3">
    <source>
        <dbReference type="Google" id="ProtNLM"/>
    </source>
</evidence>
<comment type="caution">
    <text evidence="1">The sequence shown here is derived from an EMBL/GenBank/DDBJ whole genome shotgun (WGS) entry which is preliminary data.</text>
</comment>
<protein>
    <recommendedName>
        <fullName evidence="3">Excreted virulence factor EspC (Type VII ESX diderm)</fullName>
    </recommendedName>
</protein>
<sequence length="114" mass="11662">MARYEMDRDGVASVRASVGGDPAILREAAEAVAAASAMARTGVGAGQPQLAAELDRFRLVHARLLDAMADGVAALCGQLDLAVRDDRETELAAASALSSLAGAHGRPVVVWAPP</sequence>
<evidence type="ECO:0000313" key="2">
    <source>
        <dbReference type="Proteomes" id="UP000316747"/>
    </source>
</evidence>
<dbReference type="Proteomes" id="UP000316747">
    <property type="component" value="Unassembled WGS sequence"/>
</dbReference>
<dbReference type="RefSeq" id="WP_141846124.1">
    <property type="nucleotide sequence ID" value="NZ_VFPM01000003.1"/>
</dbReference>
<organism evidence="1 2">
    <name type="scientific">Humibacillus xanthopallidus</name>
    <dbReference type="NCBI Taxonomy" id="412689"/>
    <lineage>
        <taxon>Bacteria</taxon>
        <taxon>Bacillati</taxon>
        <taxon>Actinomycetota</taxon>
        <taxon>Actinomycetes</taxon>
        <taxon>Micrococcales</taxon>
        <taxon>Intrasporangiaceae</taxon>
        <taxon>Humibacillus</taxon>
    </lineage>
</organism>
<proteinExistence type="predicted"/>